<keyword evidence="2" id="KW-1185">Reference proteome</keyword>
<feature type="compositionally biased region" description="Acidic residues" evidence="1">
    <location>
        <begin position="10"/>
        <end position="19"/>
    </location>
</feature>
<evidence type="ECO:0000313" key="2">
    <source>
        <dbReference type="Proteomes" id="UP000887574"/>
    </source>
</evidence>
<name>A0A915CVA4_9BILA</name>
<evidence type="ECO:0000256" key="1">
    <source>
        <dbReference type="SAM" id="MobiDB-lite"/>
    </source>
</evidence>
<dbReference type="WBParaSite" id="jg12526">
    <property type="protein sequence ID" value="jg12526"/>
    <property type="gene ID" value="jg12526"/>
</dbReference>
<organism evidence="2 3">
    <name type="scientific">Ditylenchus dipsaci</name>
    <dbReference type="NCBI Taxonomy" id="166011"/>
    <lineage>
        <taxon>Eukaryota</taxon>
        <taxon>Metazoa</taxon>
        <taxon>Ecdysozoa</taxon>
        <taxon>Nematoda</taxon>
        <taxon>Chromadorea</taxon>
        <taxon>Rhabditida</taxon>
        <taxon>Tylenchina</taxon>
        <taxon>Tylenchomorpha</taxon>
        <taxon>Sphaerularioidea</taxon>
        <taxon>Anguinidae</taxon>
        <taxon>Anguininae</taxon>
        <taxon>Ditylenchus</taxon>
    </lineage>
</organism>
<protein>
    <submittedName>
        <fullName evidence="3">Nuclear cap-binding protein subunit 3</fullName>
    </submittedName>
</protein>
<accession>A0A915CVA4</accession>
<dbReference type="Proteomes" id="UP000887574">
    <property type="component" value="Unplaced"/>
</dbReference>
<proteinExistence type="predicted"/>
<sequence length="200" mass="22530">MSTIDLPSLSDDELDYESTENDHNQQDNASDHGIQSSEIRARVSYDEEEDQADLYVDGATDSVRTTRLESAPASADKLSIANRVTRLGEKIKLTPSQIRDAQKFGIELKDDDDEEDEDPVIDSKQLSELYNSLDVCTTDARLRLNCVFCKGVDKMSDYEIEKIFAEFRPDSVQFVDESSCTIRWSSAAKVAQMLLQMTKP</sequence>
<evidence type="ECO:0000313" key="3">
    <source>
        <dbReference type="WBParaSite" id="jg12526"/>
    </source>
</evidence>
<reference evidence="3" key="1">
    <citation type="submission" date="2022-11" db="UniProtKB">
        <authorList>
            <consortium name="WormBaseParasite"/>
        </authorList>
    </citation>
    <scope>IDENTIFICATION</scope>
</reference>
<feature type="region of interest" description="Disordered" evidence="1">
    <location>
        <begin position="1"/>
        <end position="53"/>
    </location>
</feature>
<dbReference type="AlphaFoldDB" id="A0A915CVA4"/>